<dbReference type="KEGG" id="kan:IMCC3317_27850"/>
<evidence type="ECO:0000313" key="1">
    <source>
        <dbReference type="EMBL" id="QHI37406.1"/>
    </source>
</evidence>
<gene>
    <name evidence="1" type="ORF">IMCC3317_27850</name>
</gene>
<dbReference type="RefSeq" id="WP_160130036.1">
    <property type="nucleotide sequence ID" value="NZ_CP019288.1"/>
</dbReference>
<evidence type="ECO:0000313" key="2">
    <source>
        <dbReference type="Proteomes" id="UP000464657"/>
    </source>
</evidence>
<dbReference type="AlphaFoldDB" id="A0A7L4ZMH5"/>
<reference evidence="1 2" key="1">
    <citation type="journal article" date="2013" name="Int. J. Syst. Evol. Microbiol.">
        <title>Kordia antarctica sp. nov., isolated from Antarctic seawater.</title>
        <authorList>
            <person name="Baek K."/>
            <person name="Choi A."/>
            <person name="Kang I."/>
            <person name="Lee K."/>
            <person name="Cho J.C."/>
        </authorList>
    </citation>
    <scope>NUCLEOTIDE SEQUENCE [LARGE SCALE GENOMIC DNA]</scope>
    <source>
        <strain evidence="1 2">IMCC3317</strain>
    </source>
</reference>
<keyword evidence="2" id="KW-1185">Reference proteome</keyword>
<accession>A0A7L4ZMH5</accession>
<protein>
    <submittedName>
        <fullName evidence="1">Uncharacterized protein</fullName>
    </submittedName>
</protein>
<dbReference type="Proteomes" id="UP000464657">
    <property type="component" value="Chromosome"/>
</dbReference>
<name>A0A7L4ZMH5_9FLAO</name>
<sequence length="57" mass="6401">MKKQLKKLSLNKNVILNFTDIRGGRPGKTHYKRECEDQAPEPASDDGFTGYCSVIVC</sequence>
<proteinExistence type="predicted"/>
<organism evidence="1 2">
    <name type="scientific">Kordia antarctica</name>
    <dbReference type="NCBI Taxonomy" id="1218801"/>
    <lineage>
        <taxon>Bacteria</taxon>
        <taxon>Pseudomonadati</taxon>
        <taxon>Bacteroidota</taxon>
        <taxon>Flavobacteriia</taxon>
        <taxon>Flavobacteriales</taxon>
        <taxon>Flavobacteriaceae</taxon>
        <taxon>Kordia</taxon>
    </lineage>
</organism>
<dbReference type="EMBL" id="CP019288">
    <property type="protein sequence ID" value="QHI37406.1"/>
    <property type="molecule type" value="Genomic_DNA"/>
</dbReference>